<dbReference type="Pfam" id="PF07715">
    <property type="entry name" value="Plug"/>
    <property type="match status" value="1"/>
</dbReference>
<evidence type="ECO:0000313" key="8">
    <source>
        <dbReference type="EMBL" id="CAE7198269.1"/>
    </source>
</evidence>
<evidence type="ECO:0000256" key="5">
    <source>
        <dbReference type="ARBA" id="ARBA00023136"/>
    </source>
</evidence>
<evidence type="ECO:0000256" key="1">
    <source>
        <dbReference type="ARBA" id="ARBA00004571"/>
    </source>
</evidence>
<reference evidence="8" key="1">
    <citation type="submission" date="2021-02" db="EMBL/GenBank/DDBJ databases">
        <authorList>
            <person name="Dougan E. K."/>
            <person name="Rhodes N."/>
            <person name="Thang M."/>
            <person name="Chan C."/>
        </authorList>
    </citation>
    <scope>NUCLEOTIDE SEQUENCE</scope>
</reference>
<keyword evidence="4" id="KW-0798">TonB box</keyword>
<dbReference type="GO" id="GO:0005509">
    <property type="term" value="F:calcium ion binding"/>
    <property type="evidence" value="ECO:0007669"/>
    <property type="project" value="InterPro"/>
</dbReference>
<organism evidence="8 9">
    <name type="scientific">Symbiodinium necroappetens</name>
    <dbReference type="NCBI Taxonomy" id="1628268"/>
    <lineage>
        <taxon>Eukaryota</taxon>
        <taxon>Sar</taxon>
        <taxon>Alveolata</taxon>
        <taxon>Dinophyceae</taxon>
        <taxon>Suessiales</taxon>
        <taxon>Symbiodiniaceae</taxon>
        <taxon>Symbiodinium</taxon>
    </lineage>
</organism>
<dbReference type="PANTHER" id="PTHR43283">
    <property type="entry name" value="BETA-LACTAMASE-RELATED"/>
    <property type="match status" value="1"/>
</dbReference>
<keyword evidence="6" id="KW-0998">Cell outer membrane</keyword>
<gene>
    <name evidence="8" type="ORF">SNEC2469_LOCUS1443</name>
</gene>
<keyword evidence="9" id="KW-1185">Reference proteome</keyword>
<sequence length="1657" mass="182520">METKQYSALRLRKFLFVMVMGAQGSRGSFSGRIGGRIGAVLVAIVMSGAAHAADSVGAESAKAKSNSLIEEMVVTARKRSERLQDVPASAASLSSGFIDDVGGVSNLRDITDLVVGISINETQDASLIEPTIRGAGQARNRVSVSATGLYRNGAYFATNSLGGKNFARLDTYDLERVEVLRGPQGALYGRNALGGSMNMISKKPTDQFEIDLGVSLGEKDLQRYEGKLNLPITDQFAIRASHLYEDRDKGFYNDVNGDDVDPENFNHTRISLRYQPSEQWGINYVFDTQKEELGTAVWVRSTLTPDLDDAFDTPINTPNQWDNDVDNHNLVIDWTLGGGVLTSVSNYRERQITHSQDWDHFFPAPLNGLLRETVTRVDNEIFFQEIRYVADGSANFNWLVGVDYFSHDNAERGDQWGGQLFANAFMRTLTMSADSWAAFGVAEYTFDSIPLTVTGELRYAEDKIEGGVVAYRVRDQPGVPDRNNPVNPETDFFSDDKFTNLPWAVTAAYRFPERDLMSYVKIASSYRQGGINDFAGSPGLERFPTSLTYGEETSMTYELGLKSSWFDRALSVNAAVYYTEYQDFLNTSDNGCPSDCQLVDVNGNGLGFNPDGSRVGEDANGLPIPPNEEVPTAFFIDNVGKADAWGFEIEGTYRAQFDFGGTLLLNLGYAKGKGEVKSLGDNVSAATAADADGAKLPFLRPNQIKGSAVYRQMLGGLSNVAGFDGAALVGSLTYTYEEGGHVTLTNTDPTAQDTVKRLGARIGLETNSWSFFINGDNLTDYSYKTFNAPDFGFYTRNTPRYIYGEFMLLTTLAVAAFAATLSLAVLAGDAPNPMVDGLMKGDLNADGVLTEDEVLPGIFSLLDTNNDGRAERAEVEALYYRTMNAAEIRTSAPERQGMSEERLQQVEELNRRYTDSGKIAGILTAVVRNGRIVHQSAAGVKGVDDQRTIQMDDLFRIHSMTKPITATAAMQLYEQGKFQLTDPVSKFVPELANLNVYEDGELRPAARGMTMQQLLNHTAGFSYGFDPTHPVDKMYVEADLWGAKDLDDFIARLAQLPLMFEPGERWQYSVAVDVTGLVVQRLSGQPFDEYLKEHIFEPLDMVDTSFSVPADKAHRFLPNHLLNQEGEAVAMQGAEELMPQAPRILKNCKALCDYENVTLFSGGAGLVSTLRDYVRYAEAMRDGELDGVRILSPKTVNYMRVNHLPPNVGGGGSGEQPNLAGDALMGFGFGLGFGLVTSTTEQGVIGSVGQYYWGGASGTVFWIDPVENMVVVSMMQLLGGWRSYRPELRVATYQDIVVIPNADNTGDYRQSDPELEPLVEIMSMHGNFEWFGRMYLKHGHQVGFVAASDDHLAKPGYSIPWRDTLAQKGGLAGVWAGARTNDEIFDAMRGLSTYASSGDRMLLDFKVNDAHMGQRTPYTDERLIHGRVVGTAPIRNITVLKNDRVLWSENYDQIAESEGAHEHLALSFSSQSHPGEVSDNPRGWRHWHGVLRVQGAEVVTAQLVDEHNRNTQKLQRDEKNANHFYFKTQSRGDHSSIALTLRNVSSDGHLLLELDATTETGSAPPFLRAPKTIPGQEVTLRLSDLKSGTLQHPMPVDSFADAVELTRTNPAAPLNVEFEFNDDTAAGHGDYYFMRVRQANEAMGWSSPIWVGGHPTR</sequence>
<dbReference type="InterPro" id="IPR022028">
    <property type="entry name" value="DUF3604"/>
</dbReference>
<comment type="caution">
    <text evidence="8">The sequence shown here is derived from an EMBL/GenBank/DDBJ whole genome shotgun (WGS) entry which is preliminary data.</text>
</comment>
<dbReference type="Gene3D" id="3.40.710.10">
    <property type="entry name" value="DD-peptidase/beta-lactamase superfamily"/>
    <property type="match status" value="1"/>
</dbReference>
<evidence type="ECO:0000259" key="7">
    <source>
        <dbReference type="PROSITE" id="PS50222"/>
    </source>
</evidence>
<dbReference type="PROSITE" id="PS52016">
    <property type="entry name" value="TONB_DEPENDENT_REC_3"/>
    <property type="match status" value="1"/>
</dbReference>
<evidence type="ECO:0000256" key="4">
    <source>
        <dbReference type="ARBA" id="ARBA00023077"/>
    </source>
</evidence>
<dbReference type="InterPro" id="IPR039426">
    <property type="entry name" value="TonB-dep_rcpt-like"/>
</dbReference>
<keyword evidence="3" id="KW-0812">Transmembrane</keyword>
<evidence type="ECO:0000256" key="3">
    <source>
        <dbReference type="ARBA" id="ARBA00022692"/>
    </source>
</evidence>
<evidence type="ECO:0000256" key="6">
    <source>
        <dbReference type="ARBA" id="ARBA00023237"/>
    </source>
</evidence>
<dbReference type="InterPro" id="IPR012910">
    <property type="entry name" value="Plug_dom"/>
</dbReference>
<dbReference type="Pfam" id="PF12228">
    <property type="entry name" value="DUF3604"/>
    <property type="match status" value="1"/>
</dbReference>
<dbReference type="OrthoDB" id="428260at2759"/>
<dbReference type="SUPFAM" id="SSF56935">
    <property type="entry name" value="Porins"/>
    <property type="match status" value="1"/>
</dbReference>
<dbReference type="InterPro" id="IPR002048">
    <property type="entry name" value="EF_hand_dom"/>
</dbReference>
<accession>A0A812J6M9</accession>
<dbReference type="Proteomes" id="UP000601435">
    <property type="component" value="Unassembled WGS sequence"/>
</dbReference>
<evidence type="ECO:0000313" key="9">
    <source>
        <dbReference type="Proteomes" id="UP000601435"/>
    </source>
</evidence>
<name>A0A812J6M9_9DINO</name>
<proteinExistence type="predicted"/>
<keyword evidence="2" id="KW-0813">Transport</keyword>
<dbReference type="PROSITE" id="PS50222">
    <property type="entry name" value="EF_HAND_2"/>
    <property type="match status" value="1"/>
</dbReference>
<dbReference type="PANTHER" id="PTHR43283:SF3">
    <property type="entry name" value="BETA-LACTAMASE FAMILY PROTEIN (AFU_ORTHOLOGUE AFUA_5G07500)"/>
    <property type="match status" value="1"/>
</dbReference>
<dbReference type="Gene3D" id="2.40.170.20">
    <property type="entry name" value="TonB-dependent receptor, beta-barrel domain"/>
    <property type="match status" value="1"/>
</dbReference>
<dbReference type="InterPro" id="IPR036942">
    <property type="entry name" value="Beta-barrel_TonB_sf"/>
</dbReference>
<dbReference type="EMBL" id="CAJNJA010005766">
    <property type="protein sequence ID" value="CAE7198269.1"/>
    <property type="molecule type" value="Genomic_DNA"/>
</dbReference>
<dbReference type="InterPro" id="IPR001466">
    <property type="entry name" value="Beta-lactam-related"/>
</dbReference>
<feature type="domain" description="EF-hand" evidence="7">
    <location>
        <begin position="850"/>
        <end position="885"/>
    </location>
</feature>
<dbReference type="InterPro" id="IPR000531">
    <property type="entry name" value="Beta-barrel_TonB"/>
</dbReference>
<evidence type="ECO:0000256" key="2">
    <source>
        <dbReference type="ARBA" id="ARBA00022448"/>
    </source>
</evidence>
<dbReference type="InterPro" id="IPR012338">
    <property type="entry name" value="Beta-lactam/transpept-like"/>
</dbReference>
<keyword evidence="5" id="KW-0472">Membrane</keyword>
<comment type="subcellular location">
    <subcellularLocation>
        <location evidence="1">Cell outer membrane</location>
        <topology evidence="1">Multi-pass membrane protein</topology>
    </subcellularLocation>
</comment>
<protein>
    <recommendedName>
        <fullName evidence="7">EF-hand domain-containing protein</fullName>
    </recommendedName>
</protein>
<dbReference type="Pfam" id="PF00593">
    <property type="entry name" value="TonB_dep_Rec_b-barrel"/>
    <property type="match status" value="1"/>
</dbReference>
<dbReference type="InterPro" id="IPR050789">
    <property type="entry name" value="Diverse_Enzym_Activities"/>
</dbReference>
<dbReference type="SUPFAM" id="SSF56601">
    <property type="entry name" value="beta-lactamase/transpeptidase-like"/>
    <property type="match status" value="1"/>
</dbReference>
<dbReference type="Pfam" id="PF00144">
    <property type="entry name" value="Beta-lactamase"/>
    <property type="match status" value="1"/>
</dbReference>